<dbReference type="Pfam" id="PF02547">
    <property type="entry name" value="Queuosine_synth"/>
    <property type="match status" value="1"/>
</dbReference>
<keyword evidence="1 5" id="KW-0963">Cytoplasm</keyword>
<keyword evidence="4 5" id="KW-0671">Queuosine biosynthesis</keyword>
<dbReference type="NCBIfam" id="NF001140">
    <property type="entry name" value="PRK00147.1"/>
    <property type="match status" value="1"/>
</dbReference>
<comment type="similarity">
    <text evidence="5">Belongs to the QueA family.</text>
</comment>
<dbReference type="GO" id="GO:0051075">
    <property type="term" value="F:S-adenosylmethionine:tRNA ribosyltransferase-isomerase activity"/>
    <property type="evidence" value="ECO:0007669"/>
    <property type="project" value="UniProtKB-EC"/>
</dbReference>
<dbReference type="SUPFAM" id="SSF111337">
    <property type="entry name" value="QueA-like"/>
    <property type="match status" value="1"/>
</dbReference>
<keyword evidence="3 5" id="KW-0949">S-adenosyl-L-methionine</keyword>
<dbReference type="InterPro" id="IPR003699">
    <property type="entry name" value="QueA"/>
</dbReference>
<comment type="subunit">
    <text evidence="5">Monomer.</text>
</comment>
<evidence type="ECO:0000256" key="3">
    <source>
        <dbReference type="ARBA" id="ARBA00022691"/>
    </source>
</evidence>
<evidence type="ECO:0000313" key="6">
    <source>
        <dbReference type="EMBL" id="MFD2095318.1"/>
    </source>
</evidence>
<evidence type="ECO:0000256" key="2">
    <source>
        <dbReference type="ARBA" id="ARBA00022679"/>
    </source>
</evidence>
<protein>
    <recommendedName>
        <fullName evidence="5">S-adenosylmethionine:tRNA ribosyltransferase-isomerase</fullName>
        <ecNumber evidence="5">2.4.99.17</ecNumber>
    </recommendedName>
    <alternativeName>
        <fullName evidence="5">Queuosine biosynthesis protein QueA</fullName>
    </alternativeName>
</protein>
<dbReference type="RefSeq" id="WP_345338478.1">
    <property type="nucleotide sequence ID" value="NZ_BAABLI010000005.1"/>
</dbReference>
<dbReference type="NCBIfam" id="TIGR00113">
    <property type="entry name" value="queA"/>
    <property type="match status" value="1"/>
</dbReference>
<evidence type="ECO:0000256" key="1">
    <source>
        <dbReference type="ARBA" id="ARBA00022490"/>
    </source>
</evidence>
<evidence type="ECO:0000256" key="4">
    <source>
        <dbReference type="ARBA" id="ARBA00022785"/>
    </source>
</evidence>
<gene>
    <name evidence="5 6" type="primary">queA</name>
    <name evidence="6" type="ORF">ACFSJ3_04915</name>
</gene>
<keyword evidence="6" id="KW-0328">Glycosyltransferase</keyword>
<evidence type="ECO:0000256" key="5">
    <source>
        <dbReference type="HAMAP-Rule" id="MF_00113"/>
    </source>
</evidence>
<proteinExistence type="inferred from homology"/>
<organism evidence="6 7">
    <name type="scientific">Corallincola platygyrae</name>
    <dbReference type="NCBI Taxonomy" id="1193278"/>
    <lineage>
        <taxon>Bacteria</taxon>
        <taxon>Pseudomonadati</taxon>
        <taxon>Pseudomonadota</taxon>
        <taxon>Gammaproteobacteria</taxon>
        <taxon>Alteromonadales</taxon>
        <taxon>Psychromonadaceae</taxon>
        <taxon>Corallincola</taxon>
    </lineage>
</organism>
<dbReference type="InterPro" id="IPR036100">
    <property type="entry name" value="QueA_sf"/>
</dbReference>
<dbReference type="Proteomes" id="UP001597380">
    <property type="component" value="Unassembled WGS sequence"/>
</dbReference>
<dbReference type="Gene3D" id="3.40.1780.10">
    <property type="entry name" value="QueA-like"/>
    <property type="match status" value="1"/>
</dbReference>
<keyword evidence="7" id="KW-1185">Reference proteome</keyword>
<dbReference type="Gene3D" id="2.40.10.240">
    <property type="entry name" value="QueA-like"/>
    <property type="match status" value="1"/>
</dbReference>
<dbReference type="EMBL" id="JBHUHT010000008">
    <property type="protein sequence ID" value="MFD2095318.1"/>
    <property type="molecule type" value="Genomic_DNA"/>
</dbReference>
<comment type="function">
    <text evidence="5">Transfers and isomerizes the ribose moiety from AdoMet to the 7-aminomethyl group of 7-deazaguanine (preQ1-tRNA) to give epoxyqueuosine (oQ-tRNA).</text>
</comment>
<comment type="pathway">
    <text evidence="5">tRNA modification; tRNA-queuosine biosynthesis.</text>
</comment>
<dbReference type="PANTHER" id="PTHR30307:SF0">
    <property type="entry name" value="S-ADENOSYLMETHIONINE:TRNA RIBOSYLTRANSFERASE-ISOMERASE"/>
    <property type="match status" value="1"/>
</dbReference>
<evidence type="ECO:0000313" key="7">
    <source>
        <dbReference type="Proteomes" id="UP001597380"/>
    </source>
</evidence>
<dbReference type="InterPro" id="IPR042118">
    <property type="entry name" value="QueA_dom1"/>
</dbReference>
<name>A0ABW4XLM8_9GAMM</name>
<dbReference type="PANTHER" id="PTHR30307">
    <property type="entry name" value="S-ADENOSYLMETHIONINE:TRNA RIBOSYLTRANSFERASE-ISOMERASE"/>
    <property type="match status" value="1"/>
</dbReference>
<dbReference type="InterPro" id="IPR042119">
    <property type="entry name" value="QueA_dom2"/>
</dbReference>
<comment type="caution">
    <text evidence="6">The sequence shown here is derived from an EMBL/GenBank/DDBJ whole genome shotgun (WGS) entry which is preliminary data.</text>
</comment>
<keyword evidence="2 5" id="KW-0808">Transferase</keyword>
<comment type="subcellular location">
    <subcellularLocation>
        <location evidence="5">Cytoplasm</location>
    </subcellularLocation>
</comment>
<sequence length="348" mass="38635">MQVSDFHFDLPDELIARYPTPDRTASRLLCLSGETGEVTHRQFTDIEQLLEPGDLIVFNNTRVIPARMHGQKSSGGKVEVLVERILDDHRVLAHVRSSKSPKAGAKLLMEGAVEVEMLGRDDALFELAFDPSKTVLEWLEEFGHMPLPPYIDRPDEGTDRERYQTVYNEKPGAVAAPTAGLHFDESMLKRLAEKGIQQAFVTLHVGAGTFQPVRVDNVNDHKMHSEYAEVSADVVEKILATKAAGKRVIAVGTTSVRSLESAAQAAIAAGAEQLEPFAGETEIFIYPGYQWQVIDAMVTNFHLPESTLIMLVSSFAGYDAVMNAYQQAVSERYRFFSYGDAMFVTRQP</sequence>
<reference evidence="7" key="1">
    <citation type="journal article" date="2019" name="Int. J. Syst. Evol. Microbiol.">
        <title>The Global Catalogue of Microorganisms (GCM) 10K type strain sequencing project: providing services to taxonomists for standard genome sequencing and annotation.</title>
        <authorList>
            <consortium name="The Broad Institute Genomics Platform"/>
            <consortium name="The Broad Institute Genome Sequencing Center for Infectious Disease"/>
            <person name="Wu L."/>
            <person name="Ma J."/>
        </authorList>
    </citation>
    <scope>NUCLEOTIDE SEQUENCE [LARGE SCALE GENOMIC DNA]</scope>
    <source>
        <strain evidence="7">CGMCC 1.10992</strain>
    </source>
</reference>
<comment type="catalytic activity">
    <reaction evidence="5">
        <text>7-aminomethyl-7-carbaguanosine(34) in tRNA + S-adenosyl-L-methionine = epoxyqueuosine(34) in tRNA + adenine + L-methionine + 2 H(+)</text>
        <dbReference type="Rhea" id="RHEA:32155"/>
        <dbReference type="Rhea" id="RHEA-COMP:10342"/>
        <dbReference type="Rhea" id="RHEA-COMP:18582"/>
        <dbReference type="ChEBI" id="CHEBI:15378"/>
        <dbReference type="ChEBI" id="CHEBI:16708"/>
        <dbReference type="ChEBI" id="CHEBI:57844"/>
        <dbReference type="ChEBI" id="CHEBI:59789"/>
        <dbReference type="ChEBI" id="CHEBI:82833"/>
        <dbReference type="ChEBI" id="CHEBI:194443"/>
        <dbReference type="EC" id="2.4.99.17"/>
    </reaction>
</comment>
<dbReference type="HAMAP" id="MF_00113">
    <property type="entry name" value="QueA"/>
    <property type="match status" value="1"/>
</dbReference>
<accession>A0ABW4XLM8</accession>
<dbReference type="EC" id="2.4.99.17" evidence="5"/>